<dbReference type="EMBL" id="HF935431">
    <property type="protein sequence ID" value="CCX30237.1"/>
    <property type="molecule type" value="Genomic_DNA"/>
</dbReference>
<proteinExistence type="predicted"/>
<accession>U4LFB4</accession>
<reference evidence="2 3" key="1">
    <citation type="journal article" date="2013" name="PLoS Genet.">
        <title>The genome and development-dependent transcriptomes of Pyronema confluens: a window into fungal evolution.</title>
        <authorList>
            <person name="Traeger S."/>
            <person name="Altegoer F."/>
            <person name="Freitag M."/>
            <person name="Gabaldon T."/>
            <person name="Kempken F."/>
            <person name="Kumar A."/>
            <person name="Marcet-Houben M."/>
            <person name="Poggeler S."/>
            <person name="Stajich J.E."/>
            <person name="Nowrousian M."/>
        </authorList>
    </citation>
    <scope>NUCLEOTIDE SEQUENCE [LARGE SCALE GENOMIC DNA]</scope>
    <source>
        <strain evidence="3">CBS 100304</strain>
        <tissue evidence="2">Vegetative mycelium</tissue>
    </source>
</reference>
<organism evidence="2 3">
    <name type="scientific">Pyronema omphalodes (strain CBS 100304)</name>
    <name type="common">Pyronema confluens</name>
    <dbReference type="NCBI Taxonomy" id="1076935"/>
    <lineage>
        <taxon>Eukaryota</taxon>
        <taxon>Fungi</taxon>
        <taxon>Dikarya</taxon>
        <taxon>Ascomycota</taxon>
        <taxon>Pezizomycotina</taxon>
        <taxon>Pezizomycetes</taxon>
        <taxon>Pezizales</taxon>
        <taxon>Pyronemataceae</taxon>
        <taxon>Pyronema</taxon>
    </lineage>
</organism>
<feature type="region of interest" description="Disordered" evidence="1">
    <location>
        <begin position="20"/>
        <end position="54"/>
    </location>
</feature>
<dbReference type="AlphaFoldDB" id="U4LFB4"/>
<sequence length="229" mass="25283">MTQFTDLSISPTEGLRITLHNLPSSPPCQNPGYVPSRTLRPHLHPSSKPSTPPTSPALGFLALRTFYSNPSLWSQFQQHFTDLLSSQLTPSNGTGIPSVVNEFQIIWIEDPSLEEASMEDIRVYVSNMKERGSVPQGMDWSMVLVADEAAAVSVVEALKGQKSKKAVPWVIGLDVDYGEGEEEEVYEGFFKVAVQTLLTELFPVLATQMMAPSEMVAGIDWELGVWIWG</sequence>
<keyword evidence="3" id="KW-1185">Reference proteome</keyword>
<dbReference type="eggNOG" id="ENOG502STDZ">
    <property type="taxonomic scope" value="Eukaryota"/>
</dbReference>
<protein>
    <submittedName>
        <fullName evidence="2">Uncharacterized protein</fullName>
    </submittedName>
</protein>
<name>U4LFB4_PYROM</name>
<dbReference type="STRING" id="1076935.U4LFB4"/>
<evidence type="ECO:0000313" key="2">
    <source>
        <dbReference type="EMBL" id="CCX30237.1"/>
    </source>
</evidence>
<dbReference type="OrthoDB" id="4869816at2759"/>
<evidence type="ECO:0000313" key="3">
    <source>
        <dbReference type="Proteomes" id="UP000018144"/>
    </source>
</evidence>
<dbReference type="Proteomes" id="UP000018144">
    <property type="component" value="Unassembled WGS sequence"/>
</dbReference>
<gene>
    <name evidence="2" type="ORF">PCON_08363</name>
</gene>
<evidence type="ECO:0000256" key="1">
    <source>
        <dbReference type="SAM" id="MobiDB-lite"/>
    </source>
</evidence>